<evidence type="ECO:0000256" key="1">
    <source>
        <dbReference type="SAM" id="SignalP"/>
    </source>
</evidence>
<evidence type="ECO:0000313" key="3">
    <source>
        <dbReference type="Proteomes" id="UP000449906"/>
    </source>
</evidence>
<dbReference type="Proteomes" id="UP000449906">
    <property type="component" value="Unassembled WGS sequence"/>
</dbReference>
<evidence type="ECO:0000313" key="2">
    <source>
        <dbReference type="EMBL" id="KAB2808833.1"/>
    </source>
</evidence>
<organism evidence="2 3">
    <name type="scientific">Nocardioides simplex</name>
    <name type="common">Arthrobacter simplex</name>
    <dbReference type="NCBI Taxonomy" id="2045"/>
    <lineage>
        <taxon>Bacteria</taxon>
        <taxon>Bacillati</taxon>
        <taxon>Actinomycetota</taxon>
        <taxon>Actinomycetes</taxon>
        <taxon>Propionibacteriales</taxon>
        <taxon>Nocardioidaceae</taxon>
        <taxon>Pimelobacter</taxon>
    </lineage>
</organism>
<gene>
    <name evidence="2" type="ORF">F9L07_17225</name>
</gene>
<keyword evidence="1" id="KW-0732">Signal</keyword>
<feature type="chain" id="PRO_5029662137" description="Lipoprotein" evidence="1">
    <location>
        <begin position="22"/>
        <end position="374"/>
    </location>
</feature>
<evidence type="ECO:0008006" key="4">
    <source>
        <dbReference type="Google" id="ProtNLM"/>
    </source>
</evidence>
<name>A0A7J5DU39_NOCSI</name>
<dbReference type="AlphaFoldDB" id="A0A7J5DU39"/>
<comment type="caution">
    <text evidence="2">The sequence shown here is derived from an EMBL/GenBank/DDBJ whole genome shotgun (WGS) entry which is preliminary data.</text>
</comment>
<protein>
    <recommendedName>
        <fullName evidence="4">Lipoprotein</fullName>
    </recommendedName>
</protein>
<dbReference type="InterPro" id="IPR011047">
    <property type="entry name" value="Quinoprotein_ADH-like_sf"/>
</dbReference>
<reference evidence="2 3" key="1">
    <citation type="submission" date="2019-09" db="EMBL/GenBank/DDBJ databases">
        <title>Pimelobacter sp. isolated from Paulinella.</title>
        <authorList>
            <person name="Jeong S.E."/>
        </authorList>
    </citation>
    <scope>NUCLEOTIDE SEQUENCE [LARGE SCALE GENOMIC DNA]</scope>
    <source>
        <strain evidence="2 3">Pch-N</strain>
    </source>
</reference>
<dbReference type="Gene3D" id="2.130.10.10">
    <property type="entry name" value="YVTN repeat-like/Quinoprotein amine dehydrogenase"/>
    <property type="match status" value="1"/>
</dbReference>
<dbReference type="EMBL" id="WBVM01000002">
    <property type="protein sequence ID" value="KAB2808833.1"/>
    <property type="molecule type" value="Genomic_DNA"/>
</dbReference>
<sequence>MRSWVLAVCVAALGLSGCAGAPEADPDHRLSWRELERDGTGADGRVAVLVSTYADAAEPRGYLGLVDSEGRTEFLTTETRADGLLAARDGVLCATDRRWAYRITASGAQRTAVPRGGDEASGRWAGVRSDGGGCVSVVSGTSTEVRWETDGRARRSVVPDIPGPAGLSTDALWVLGAPGSGPGPETLYRTDLATGETTEQLSWEVGSDTLTDLFWHDGRLVALDADLRLAELDPVARRATTTALERPGAAPSGGRGAVDRAAVELRAGHLDGDTLYAGTADGEILGIDLPSKKVRVVGTLSPEAAGAVDATAAWQGDRLHLVLVGADDQVVLETYDLTTGERVERQEVDGWDALLEGDRVVLTGAAALGWARLP</sequence>
<proteinExistence type="predicted"/>
<dbReference type="SUPFAM" id="SSF50998">
    <property type="entry name" value="Quinoprotein alcohol dehydrogenase-like"/>
    <property type="match status" value="1"/>
</dbReference>
<dbReference type="RefSeq" id="WP_151580958.1">
    <property type="nucleotide sequence ID" value="NZ_WBVM01000002.1"/>
</dbReference>
<feature type="signal peptide" evidence="1">
    <location>
        <begin position="1"/>
        <end position="21"/>
    </location>
</feature>
<dbReference type="InterPro" id="IPR015943">
    <property type="entry name" value="WD40/YVTN_repeat-like_dom_sf"/>
</dbReference>
<accession>A0A7J5DU39</accession>
<dbReference type="PROSITE" id="PS51257">
    <property type="entry name" value="PROKAR_LIPOPROTEIN"/>
    <property type="match status" value="1"/>
</dbReference>